<dbReference type="PANTHER" id="PTHR34822:SF1">
    <property type="entry name" value="GRPB FAMILY PROTEIN"/>
    <property type="match status" value="1"/>
</dbReference>
<dbReference type="PANTHER" id="PTHR34822">
    <property type="entry name" value="GRPB DOMAIN PROTEIN (AFU_ORTHOLOGUE AFUA_1G01530)"/>
    <property type="match status" value="1"/>
</dbReference>
<gene>
    <name evidence="1" type="ORF">ABEG17_00910</name>
</gene>
<dbReference type="Gene3D" id="3.30.460.10">
    <property type="entry name" value="Beta Polymerase, domain 2"/>
    <property type="match status" value="1"/>
</dbReference>
<dbReference type="SUPFAM" id="SSF81301">
    <property type="entry name" value="Nucleotidyltransferase"/>
    <property type="match status" value="1"/>
</dbReference>
<organism evidence="1">
    <name type="scientific">Pedococcus sp. KACC 23699</name>
    <dbReference type="NCBI Taxonomy" id="3149228"/>
    <lineage>
        <taxon>Bacteria</taxon>
        <taxon>Bacillati</taxon>
        <taxon>Actinomycetota</taxon>
        <taxon>Actinomycetes</taxon>
        <taxon>Micrococcales</taxon>
        <taxon>Intrasporangiaceae</taxon>
        <taxon>Pedococcus</taxon>
    </lineage>
</organism>
<proteinExistence type="predicted"/>
<name>A0AAU7JU20_9MICO</name>
<sequence length="195" mass="21317">MVDEGPPPPSAVVGNLTPYAVPVVVVEHDPAWAARFEAERAAITAALGPVAVTVEHVGSTSVPGLPAKPVIDILLLVPDSSDESAYVSALEAAGYTLRIREPAWLEHRVLYRRVDSGSPHDVNLHVFSPGAADAEIARMRVFRDWLRTHPQDRELYAATKRELATRRWRYVQDYADAKTEVVEEILSRAGAPPAP</sequence>
<accession>A0AAU7JU20</accession>
<dbReference type="RefSeq" id="WP_406831371.1">
    <property type="nucleotide sequence ID" value="NZ_CP157483.1"/>
</dbReference>
<dbReference type="AlphaFoldDB" id="A0AAU7JU20"/>
<dbReference type="Pfam" id="PF04229">
    <property type="entry name" value="GrpB"/>
    <property type="match status" value="1"/>
</dbReference>
<reference evidence="1" key="1">
    <citation type="submission" date="2024-05" db="EMBL/GenBank/DDBJ databases">
        <authorList>
            <person name="Kim S."/>
            <person name="Heo J."/>
            <person name="Choi H."/>
            <person name="Choi Y."/>
            <person name="Kwon S.-W."/>
            <person name="Kim Y."/>
        </authorList>
    </citation>
    <scope>NUCLEOTIDE SEQUENCE</scope>
    <source>
        <strain evidence="1">KACC 23699</strain>
    </source>
</reference>
<dbReference type="InterPro" id="IPR043519">
    <property type="entry name" value="NT_sf"/>
</dbReference>
<protein>
    <submittedName>
        <fullName evidence="1">GrpB family protein</fullName>
    </submittedName>
</protein>
<evidence type="ECO:0000313" key="1">
    <source>
        <dbReference type="EMBL" id="XBO43921.1"/>
    </source>
</evidence>
<dbReference type="InterPro" id="IPR007344">
    <property type="entry name" value="GrpB/CoaE"/>
</dbReference>
<dbReference type="EMBL" id="CP157483">
    <property type="protein sequence ID" value="XBO43921.1"/>
    <property type="molecule type" value="Genomic_DNA"/>
</dbReference>